<dbReference type="InterPro" id="IPR010982">
    <property type="entry name" value="Lambda_DNA-bd_dom_sf"/>
</dbReference>
<evidence type="ECO:0000259" key="1">
    <source>
        <dbReference type="PROSITE" id="PS50943"/>
    </source>
</evidence>
<dbReference type="GO" id="GO:0003677">
    <property type="term" value="F:DNA binding"/>
    <property type="evidence" value="ECO:0007669"/>
    <property type="project" value="InterPro"/>
</dbReference>
<sequence>MAGAVHTDAYRLLRQELARLRLAAGMSQAKLAEILGKPASYVAKYELGERRLDAVELCVILRIVSADPKLFFENLFEASPDKL</sequence>
<accession>A0A1I6UKT7</accession>
<gene>
    <name evidence="2" type="ORF">SAMN04488040_2796</name>
</gene>
<evidence type="ECO:0000313" key="2">
    <source>
        <dbReference type="EMBL" id="SFT01897.1"/>
    </source>
</evidence>
<protein>
    <submittedName>
        <fullName evidence="2">Helix-turn-helix</fullName>
    </submittedName>
</protein>
<organism evidence="2 3">
    <name type="scientific">Sulfitobacter marinus</name>
    <dbReference type="NCBI Taxonomy" id="394264"/>
    <lineage>
        <taxon>Bacteria</taxon>
        <taxon>Pseudomonadati</taxon>
        <taxon>Pseudomonadota</taxon>
        <taxon>Alphaproteobacteria</taxon>
        <taxon>Rhodobacterales</taxon>
        <taxon>Roseobacteraceae</taxon>
        <taxon>Sulfitobacter</taxon>
    </lineage>
</organism>
<reference evidence="3" key="1">
    <citation type="submission" date="2016-10" db="EMBL/GenBank/DDBJ databases">
        <authorList>
            <person name="Varghese N."/>
            <person name="Submissions S."/>
        </authorList>
    </citation>
    <scope>NUCLEOTIDE SEQUENCE [LARGE SCALE GENOMIC DNA]</scope>
    <source>
        <strain evidence="3">DSM 23422</strain>
    </source>
</reference>
<dbReference type="Proteomes" id="UP000199239">
    <property type="component" value="Unassembled WGS sequence"/>
</dbReference>
<dbReference type="Gene3D" id="1.10.260.40">
    <property type="entry name" value="lambda repressor-like DNA-binding domains"/>
    <property type="match status" value="1"/>
</dbReference>
<evidence type="ECO:0000313" key="3">
    <source>
        <dbReference type="Proteomes" id="UP000199239"/>
    </source>
</evidence>
<dbReference type="EMBL" id="FPAJ01000004">
    <property type="protein sequence ID" value="SFT01897.1"/>
    <property type="molecule type" value="Genomic_DNA"/>
</dbReference>
<dbReference type="AlphaFoldDB" id="A0A1I6UKT7"/>
<dbReference type="SUPFAM" id="SSF47413">
    <property type="entry name" value="lambda repressor-like DNA-binding domains"/>
    <property type="match status" value="1"/>
</dbReference>
<keyword evidence="3" id="KW-1185">Reference proteome</keyword>
<proteinExistence type="predicted"/>
<dbReference type="InterPro" id="IPR001387">
    <property type="entry name" value="Cro/C1-type_HTH"/>
</dbReference>
<feature type="domain" description="HTH cro/C1-type" evidence="1">
    <location>
        <begin position="17"/>
        <end position="71"/>
    </location>
</feature>
<dbReference type="Pfam" id="PF01381">
    <property type="entry name" value="HTH_3"/>
    <property type="match status" value="1"/>
</dbReference>
<name>A0A1I6UKT7_9RHOB</name>
<dbReference type="CDD" id="cd00093">
    <property type="entry name" value="HTH_XRE"/>
    <property type="match status" value="1"/>
</dbReference>
<dbReference type="PROSITE" id="PS50943">
    <property type="entry name" value="HTH_CROC1"/>
    <property type="match status" value="1"/>
</dbReference>
<dbReference type="SMART" id="SM00530">
    <property type="entry name" value="HTH_XRE"/>
    <property type="match status" value="1"/>
</dbReference>